<dbReference type="SMART" id="SM00177">
    <property type="entry name" value="ARF"/>
    <property type="match status" value="1"/>
</dbReference>
<evidence type="ECO:0000313" key="4">
    <source>
        <dbReference type="EMBL" id="KAJ6241642.1"/>
    </source>
</evidence>
<proteinExistence type="inferred from homology"/>
<reference evidence="4" key="1">
    <citation type="submission" date="2022-08" db="EMBL/GenBank/DDBJ databases">
        <title>Novel sulfate-reducing endosymbionts in the free-living metamonad Anaeramoeba.</title>
        <authorList>
            <person name="Jerlstrom-Hultqvist J."/>
            <person name="Cepicka I."/>
            <person name="Gallot-Lavallee L."/>
            <person name="Salas-Leiva D."/>
            <person name="Curtis B.A."/>
            <person name="Zahonova K."/>
            <person name="Pipaliya S."/>
            <person name="Dacks J."/>
            <person name="Roger A.J."/>
        </authorList>
    </citation>
    <scope>NUCLEOTIDE SEQUENCE</scope>
    <source>
        <strain evidence="4">Schooner1</strain>
    </source>
</reference>
<dbReference type="SMART" id="SM00175">
    <property type="entry name" value="RAB"/>
    <property type="match status" value="1"/>
</dbReference>
<dbReference type="InterPro" id="IPR006689">
    <property type="entry name" value="Small_GTPase_ARF/SAR"/>
</dbReference>
<evidence type="ECO:0000256" key="3">
    <source>
        <dbReference type="RuleBase" id="RU003925"/>
    </source>
</evidence>
<organism evidence="4 5">
    <name type="scientific">Anaeramoeba flamelloides</name>
    <dbReference type="NCBI Taxonomy" id="1746091"/>
    <lineage>
        <taxon>Eukaryota</taxon>
        <taxon>Metamonada</taxon>
        <taxon>Anaeramoebidae</taxon>
        <taxon>Anaeramoeba</taxon>
    </lineage>
</organism>
<gene>
    <name evidence="4" type="ORF">M0813_00345</name>
</gene>
<accession>A0ABQ8YA14</accession>
<evidence type="ECO:0000313" key="5">
    <source>
        <dbReference type="Proteomes" id="UP001150062"/>
    </source>
</evidence>
<name>A0ABQ8YA14_9EUKA</name>
<dbReference type="InterPro" id="IPR027417">
    <property type="entry name" value="P-loop_NTPase"/>
</dbReference>
<dbReference type="PRINTS" id="PR00328">
    <property type="entry name" value="SAR1GTPBP"/>
</dbReference>
<dbReference type="InterPro" id="IPR024156">
    <property type="entry name" value="Small_GTPase_ARF"/>
</dbReference>
<dbReference type="Gene3D" id="3.40.50.300">
    <property type="entry name" value="P-loop containing nucleotide triphosphate hydrolases"/>
    <property type="match status" value="1"/>
</dbReference>
<keyword evidence="2 3" id="KW-0342">GTP-binding</keyword>
<comment type="caution">
    <text evidence="4">The sequence shown here is derived from an EMBL/GenBank/DDBJ whole genome shotgun (WGS) entry which is preliminary data.</text>
</comment>
<sequence length="190" mass="21835">MNELQMGSSHAKMFSSSFEKNEIRILMAGLDQAGKTTILYQLKLGEIVTTIPTRGFNVETVEYKKNSFTIWDVGGQKKIRPLWRPYYQNTQGIIFVVDSTDHERINEAHDVLHKMLGEDELKDAVLLVFANKQDHPKAMYAPEICAKMGLNTLRYRKWFFCPCTARTGEGLDEGLDWLSLMLTKEIKENL</sequence>
<dbReference type="InterPro" id="IPR005225">
    <property type="entry name" value="Small_GTP-bd"/>
</dbReference>
<dbReference type="Proteomes" id="UP001150062">
    <property type="component" value="Unassembled WGS sequence"/>
</dbReference>
<dbReference type="PROSITE" id="PS51417">
    <property type="entry name" value="ARF"/>
    <property type="match status" value="1"/>
</dbReference>
<evidence type="ECO:0000256" key="2">
    <source>
        <dbReference type="ARBA" id="ARBA00023134"/>
    </source>
</evidence>
<dbReference type="NCBIfam" id="TIGR00231">
    <property type="entry name" value="small_GTP"/>
    <property type="match status" value="1"/>
</dbReference>
<keyword evidence="5" id="KW-1185">Reference proteome</keyword>
<dbReference type="PANTHER" id="PTHR11711">
    <property type="entry name" value="ADP RIBOSYLATION FACTOR-RELATED"/>
    <property type="match status" value="1"/>
</dbReference>
<dbReference type="EMBL" id="JAOAOG010000191">
    <property type="protein sequence ID" value="KAJ6241642.1"/>
    <property type="molecule type" value="Genomic_DNA"/>
</dbReference>
<dbReference type="SUPFAM" id="SSF52540">
    <property type="entry name" value="P-loop containing nucleoside triphosphate hydrolases"/>
    <property type="match status" value="1"/>
</dbReference>
<dbReference type="Pfam" id="PF00025">
    <property type="entry name" value="Arf"/>
    <property type="match status" value="1"/>
</dbReference>
<comment type="similarity">
    <text evidence="3">Belongs to the small GTPase superfamily. Arf family.</text>
</comment>
<evidence type="ECO:0000256" key="1">
    <source>
        <dbReference type="ARBA" id="ARBA00022741"/>
    </source>
</evidence>
<keyword evidence="1 3" id="KW-0547">Nucleotide-binding</keyword>
<protein>
    <submittedName>
        <fullName evidence="4">Adp-ribosylation factor a1b</fullName>
    </submittedName>
</protein>
<dbReference type="SMART" id="SM00178">
    <property type="entry name" value="SAR"/>
    <property type="match status" value="1"/>
</dbReference>